<feature type="region of interest" description="Disordered" evidence="1">
    <location>
        <begin position="43"/>
        <end position="65"/>
    </location>
</feature>
<protein>
    <submittedName>
        <fullName evidence="2">Uncharacterized protein</fullName>
    </submittedName>
</protein>
<comment type="caution">
    <text evidence="2">The sequence shown here is derived from an EMBL/GenBank/DDBJ whole genome shotgun (WGS) entry which is preliminary data.</text>
</comment>
<name>D6RQ25_COPC7</name>
<dbReference type="HOGENOM" id="CLU_2849602_0_0_1"/>
<evidence type="ECO:0000256" key="1">
    <source>
        <dbReference type="SAM" id="MobiDB-lite"/>
    </source>
</evidence>
<dbReference type="GeneID" id="9378570"/>
<gene>
    <name evidence="2" type="ORF">CC1G_15346</name>
</gene>
<dbReference type="AlphaFoldDB" id="D6RQ25"/>
<reference evidence="2 3" key="1">
    <citation type="journal article" date="2010" name="Proc. Natl. Acad. Sci. U.S.A.">
        <title>Insights into evolution of multicellular fungi from the assembled chromosomes of the mushroom Coprinopsis cinerea (Coprinus cinereus).</title>
        <authorList>
            <person name="Stajich J.E."/>
            <person name="Wilke S.K."/>
            <person name="Ahren D."/>
            <person name="Au C.H."/>
            <person name="Birren B.W."/>
            <person name="Borodovsky M."/>
            <person name="Burns C."/>
            <person name="Canback B."/>
            <person name="Casselton L.A."/>
            <person name="Cheng C.K."/>
            <person name="Deng J."/>
            <person name="Dietrich F.S."/>
            <person name="Fargo D.C."/>
            <person name="Farman M.L."/>
            <person name="Gathman A.C."/>
            <person name="Goldberg J."/>
            <person name="Guigo R."/>
            <person name="Hoegger P.J."/>
            <person name="Hooker J.B."/>
            <person name="Huggins A."/>
            <person name="James T.Y."/>
            <person name="Kamada T."/>
            <person name="Kilaru S."/>
            <person name="Kodira C."/>
            <person name="Kues U."/>
            <person name="Kupfer D."/>
            <person name="Kwan H.S."/>
            <person name="Lomsadze A."/>
            <person name="Li W."/>
            <person name="Lilly W.W."/>
            <person name="Ma L.J."/>
            <person name="Mackey A.J."/>
            <person name="Manning G."/>
            <person name="Martin F."/>
            <person name="Muraguchi H."/>
            <person name="Natvig D.O."/>
            <person name="Palmerini H."/>
            <person name="Ramesh M.A."/>
            <person name="Rehmeyer C.J."/>
            <person name="Roe B.A."/>
            <person name="Shenoy N."/>
            <person name="Stanke M."/>
            <person name="Ter-Hovhannisyan V."/>
            <person name="Tunlid A."/>
            <person name="Velagapudi R."/>
            <person name="Vision T.J."/>
            <person name="Zeng Q."/>
            <person name="Zolan M.E."/>
            <person name="Pukkila P.J."/>
        </authorList>
    </citation>
    <scope>NUCLEOTIDE SEQUENCE [LARGE SCALE GENOMIC DNA]</scope>
    <source>
        <strain evidence="3">Okayama-7 / 130 / ATCC MYA-4618 / FGSC 9003</strain>
    </source>
</reference>
<dbReference type="EMBL" id="AACS02000010">
    <property type="protein sequence ID" value="EFI26945.1"/>
    <property type="molecule type" value="Genomic_DNA"/>
</dbReference>
<evidence type="ECO:0000313" key="3">
    <source>
        <dbReference type="Proteomes" id="UP000001861"/>
    </source>
</evidence>
<organism evidence="2 3">
    <name type="scientific">Coprinopsis cinerea (strain Okayama-7 / 130 / ATCC MYA-4618 / FGSC 9003)</name>
    <name type="common">Inky cap fungus</name>
    <name type="synonym">Hormographiella aspergillata</name>
    <dbReference type="NCBI Taxonomy" id="240176"/>
    <lineage>
        <taxon>Eukaryota</taxon>
        <taxon>Fungi</taxon>
        <taxon>Dikarya</taxon>
        <taxon>Basidiomycota</taxon>
        <taxon>Agaricomycotina</taxon>
        <taxon>Agaricomycetes</taxon>
        <taxon>Agaricomycetidae</taxon>
        <taxon>Agaricales</taxon>
        <taxon>Agaricineae</taxon>
        <taxon>Psathyrellaceae</taxon>
        <taxon>Coprinopsis</taxon>
    </lineage>
</organism>
<accession>D6RQ25</accession>
<keyword evidence="3" id="KW-1185">Reference proteome</keyword>
<proteinExistence type="predicted"/>
<evidence type="ECO:0000313" key="2">
    <source>
        <dbReference type="EMBL" id="EFI26945.1"/>
    </source>
</evidence>
<dbReference type="InParanoid" id="D6RQ25"/>
<dbReference type="VEuPathDB" id="FungiDB:CC1G_15346"/>
<sequence>MSESTTTSPSRTGIGSTLSLFAMFRGQLALALSCEVLIPEAQYPPIPAQGHGPRSTSVAFRTPRR</sequence>
<dbReference type="KEGG" id="cci:CC1G_15346"/>
<dbReference type="RefSeq" id="XP_002910439.1">
    <property type="nucleotide sequence ID" value="XM_002910393.1"/>
</dbReference>
<dbReference type="Proteomes" id="UP000001861">
    <property type="component" value="Unassembled WGS sequence"/>
</dbReference>